<dbReference type="AlphaFoldDB" id="A0A0U5GUV7"/>
<dbReference type="STRING" id="454130.A0A0U5GUV7"/>
<dbReference type="Proteomes" id="UP000054771">
    <property type="component" value="Unassembled WGS sequence"/>
</dbReference>
<dbReference type="InterPro" id="IPR050931">
    <property type="entry name" value="Mito_Protein_Transport_Metaxin"/>
</dbReference>
<dbReference type="InterPro" id="IPR026928">
    <property type="entry name" value="FAX/IsoI-like"/>
</dbReference>
<dbReference type="InterPro" id="IPR012336">
    <property type="entry name" value="Thioredoxin-like_fold"/>
</dbReference>
<accession>A0A0U5GUV7</accession>
<evidence type="ECO:0000313" key="3">
    <source>
        <dbReference type="EMBL" id="CEN62858.1"/>
    </source>
</evidence>
<protein>
    <recommendedName>
        <fullName evidence="2">Thioredoxin-like fold domain-containing protein</fullName>
    </recommendedName>
</protein>
<dbReference type="EMBL" id="CDMC01000007">
    <property type="protein sequence ID" value="CEN62858.1"/>
    <property type="molecule type" value="Genomic_DNA"/>
</dbReference>
<evidence type="ECO:0000313" key="4">
    <source>
        <dbReference type="Proteomes" id="UP000054771"/>
    </source>
</evidence>
<proteinExistence type="inferred from homology"/>
<dbReference type="Pfam" id="PF17172">
    <property type="entry name" value="GST_N_4"/>
    <property type="match status" value="1"/>
</dbReference>
<dbReference type="SFLD" id="SFLDS00019">
    <property type="entry name" value="Glutathione_Transferase_(cytos"/>
    <property type="match status" value="1"/>
</dbReference>
<organism evidence="3 4">
    <name type="scientific">Aspergillus calidoustus</name>
    <dbReference type="NCBI Taxonomy" id="454130"/>
    <lineage>
        <taxon>Eukaryota</taxon>
        <taxon>Fungi</taxon>
        <taxon>Dikarya</taxon>
        <taxon>Ascomycota</taxon>
        <taxon>Pezizomycotina</taxon>
        <taxon>Eurotiomycetes</taxon>
        <taxon>Eurotiomycetidae</taxon>
        <taxon>Eurotiales</taxon>
        <taxon>Aspergillaceae</taxon>
        <taxon>Aspergillus</taxon>
        <taxon>Aspergillus subgen. Nidulantes</taxon>
    </lineage>
</organism>
<gene>
    <name evidence="3" type="ORF">ASPCAL09487</name>
</gene>
<dbReference type="OrthoDB" id="5809458at2759"/>
<keyword evidence="4" id="KW-1185">Reference proteome</keyword>
<dbReference type="SFLD" id="SFLDG01200">
    <property type="entry name" value="SUF1.1"/>
    <property type="match status" value="1"/>
</dbReference>
<dbReference type="InterPro" id="IPR040079">
    <property type="entry name" value="Glutathione_S-Trfase"/>
</dbReference>
<dbReference type="SFLD" id="SFLDG01180">
    <property type="entry name" value="SUF1"/>
    <property type="match status" value="1"/>
</dbReference>
<dbReference type="GO" id="GO:0005737">
    <property type="term" value="C:cytoplasm"/>
    <property type="evidence" value="ECO:0007669"/>
    <property type="project" value="TreeGrafter"/>
</dbReference>
<reference evidence="4" key="1">
    <citation type="journal article" date="2016" name="Genome Announc.">
        <title>Draft genome sequences of fungus Aspergillus calidoustus.</title>
        <authorList>
            <person name="Horn F."/>
            <person name="Linde J."/>
            <person name="Mattern D.J."/>
            <person name="Walther G."/>
            <person name="Guthke R."/>
            <person name="Scherlach K."/>
            <person name="Martin K."/>
            <person name="Brakhage A.A."/>
            <person name="Petzke L."/>
            <person name="Valiante V."/>
        </authorList>
    </citation>
    <scope>NUCLEOTIDE SEQUENCE [LARGE SCALE GENOMIC DNA]</scope>
    <source>
        <strain evidence="4">SF006504</strain>
    </source>
</reference>
<name>A0A0U5GUV7_ASPCI</name>
<sequence>MPNLTIYRGWLEPNRYVWSPFVTKLEARLRFANVPYKAASGSVRTAPKGKIPYLEITDEDSSNSIGDSTLIIKHLVERNIVPDLNGSLSPAERAHDLALRALLEDKAYFYNTRERWTENYHTMRDHALGAIPFPVRILVGILIYRSTLQTLHGQGTGRYTDDEIQSFRVEVWEAVNDLLVASKAKKAQAHGDGEEEGPFWILGGNDPTEADAALFGFVVSGLISTAGPKMKEVILGFPVVLEYTGRIHDAYFPDYERWEES</sequence>
<dbReference type="PANTHER" id="PTHR12289:SF41">
    <property type="entry name" value="FAILED AXON CONNECTIONS-RELATED"/>
    <property type="match status" value="1"/>
</dbReference>
<evidence type="ECO:0000256" key="1">
    <source>
        <dbReference type="ARBA" id="ARBA00006475"/>
    </source>
</evidence>
<dbReference type="InterPro" id="IPR036249">
    <property type="entry name" value="Thioredoxin-like_sf"/>
</dbReference>
<comment type="similarity">
    <text evidence="1">Belongs to the FAX family.</text>
</comment>
<evidence type="ECO:0000259" key="2">
    <source>
        <dbReference type="Pfam" id="PF17172"/>
    </source>
</evidence>
<dbReference type="SUPFAM" id="SSF52833">
    <property type="entry name" value="Thioredoxin-like"/>
    <property type="match status" value="1"/>
</dbReference>
<dbReference type="PANTHER" id="PTHR12289">
    <property type="entry name" value="METAXIN RELATED"/>
    <property type="match status" value="1"/>
</dbReference>
<dbReference type="OMA" id="RRIHDKY"/>
<feature type="domain" description="Thioredoxin-like fold" evidence="2">
    <location>
        <begin position="20"/>
        <end position="119"/>
    </location>
</feature>